<dbReference type="RefSeq" id="WP_269443765.1">
    <property type="nucleotide sequence ID" value="NZ_CP097463.1"/>
</dbReference>
<gene>
    <name evidence="5" type="ORF">M6B22_00310</name>
</gene>
<evidence type="ECO:0000256" key="2">
    <source>
        <dbReference type="ARBA" id="ARBA00023125"/>
    </source>
</evidence>
<evidence type="ECO:0000256" key="1">
    <source>
        <dbReference type="ARBA" id="ARBA00023015"/>
    </source>
</evidence>
<dbReference type="Pfam" id="PF12802">
    <property type="entry name" value="MarR_2"/>
    <property type="match status" value="1"/>
</dbReference>
<dbReference type="InterPro" id="IPR036390">
    <property type="entry name" value="WH_DNA-bd_sf"/>
</dbReference>
<protein>
    <submittedName>
        <fullName evidence="5">MarR family transcriptional regulator</fullName>
    </submittedName>
</protein>
<evidence type="ECO:0000313" key="6">
    <source>
        <dbReference type="Proteomes" id="UP001164693"/>
    </source>
</evidence>
<dbReference type="SUPFAM" id="SSF46785">
    <property type="entry name" value="Winged helix' DNA-binding domain"/>
    <property type="match status" value="1"/>
</dbReference>
<dbReference type="EMBL" id="CP097463">
    <property type="protein sequence ID" value="WAX57227.1"/>
    <property type="molecule type" value="Genomic_DNA"/>
</dbReference>
<feature type="domain" description="HTH marR-type" evidence="4">
    <location>
        <begin position="21"/>
        <end position="78"/>
    </location>
</feature>
<proteinExistence type="predicted"/>
<dbReference type="InterPro" id="IPR036388">
    <property type="entry name" value="WH-like_DNA-bd_sf"/>
</dbReference>
<organism evidence="5 6">
    <name type="scientific">Jatrophihabitans cynanchi</name>
    <dbReference type="NCBI Taxonomy" id="2944128"/>
    <lineage>
        <taxon>Bacteria</taxon>
        <taxon>Bacillati</taxon>
        <taxon>Actinomycetota</taxon>
        <taxon>Actinomycetes</taxon>
        <taxon>Jatrophihabitantales</taxon>
        <taxon>Jatrophihabitantaceae</taxon>
        <taxon>Jatrophihabitans</taxon>
    </lineage>
</organism>
<reference evidence="5" key="1">
    <citation type="submission" date="2022-05" db="EMBL/GenBank/DDBJ databases">
        <title>Jatrophihabitans sp. SB3-54 whole genome sequence.</title>
        <authorList>
            <person name="Suh M.K."/>
            <person name="Eom M.K."/>
            <person name="Kim J.S."/>
            <person name="Kim H.S."/>
            <person name="Do H.E."/>
            <person name="Shin Y.K."/>
            <person name="Lee J.-S."/>
        </authorList>
    </citation>
    <scope>NUCLEOTIDE SEQUENCE</scope>
    <source>
        <strain evidence="5">SB3-54</strain>
    </source>
</reference>
<keyword evidence="1" id="KW-0805">Transcription regulation</keyword>
<evidence type="ECO:0000313" key="5">
    <source>
        <dbReference type="EMBL" id="WAX57227.1"/>
    </source>
</evidence>
<evidence type="ECO:0000259" key="4">
    <source>
        <dbReference type="Pfam" id="PF12802"/>
    </source>
</evidence>
<dbReference type="InterPro" id="IPR052362">
    <property type="entry name" value="HTH-GbsR_regulator"/>
</dbReference>
<accession>A0ABY7K0X3</accession>
<keyword evidence="3" id="KW-0804">Transcription</keyword>
<evidence type="ECO:0000256" key="3">
    <source>
        <dbReference type="ARBA" id="ARBA00023163"/>
    </source>
</evidence>
<dbReference type="InterPro" id="IPR000835">
    <property type="entry name" value="HTH_MarR-typ"/>
</dbReference>
<dbReference type="PANTHER" id="PTHR38465">
    <property type="entry name" value="HTH-TYPE TRANSCRIPTIONAL REGULATOR MJ1563-RELATED"/>
    <property type="match status" value="1"/>
</dbReference>
<dbReference type="PANTHER" id="PTHR38465:SF2">
    <property type="entry name" value="HTH-TYPE TRANSCRIPTIONAL REGULATOR MMPR5"/>
    <property type="match status" value="1"/>
</dbReference>
<sequence>MPVDAELTFADHAGRLYARRYGFAPMTGRLLGYLAICDPPEQTIAELADALLASRSAITGAVKALEQLHLLRRSRAAGERMDRVRIDLVSTEAAGFDVSEYAEQADLAREGLKVLEDAPLQRRATLLWWAAFADFLVEKLPDLEKEWIARREALVAAGTLPGASRR</sequence>
<dbReference type="Gene3D" id="1.10.10.10">
    <property type="entry name" value="Winged helix-like DNA-binding domain superfamily/Winged helix DNA-binding domain"/>
    <property type="match status" value="1"/>
</dbReference>
<keyword evidence="2" id="KW-0238">DNA-binding</keyword>
<keyword evidence="6" id="KW-1185">Reference proteome</keyword>
<name>A0ABY7K0X3_9ACTN</name>
<dbReference type="Proteomes" id="UP001164693">
    <property type="component" value="Chromosome"/>
</dbReference>